<dbReference type="UniPathway" id="UPA00164"/>
<name>A0A1H3PF74_9BACI</name>
<dbReference type="InterPro" id="IPR013534">
    <property type="entry name" value="Starch_synth_cat_dom"/>
</dbReference>
<dbReference type="STRING" id="1503961.SAMN05421736_10528"/>
<dbReference type="CDD" id="cd03791">
    <property type="entry name" value="GT5_Glycogen_synthase_DULL1-like"/>
    <property type="match status" value="1"/>
</dbReference>
<proteinExistence type="inferred from homology"/>
<sequence length="475" mass="54839">MNVLFVASECIPFVKTGGLADVIGSLPQEVKSQQQDADIRVMLPYYDEIASEWQEKMEEVACFHVPVGWRNQHTVIFQLVHREIVYYFVANDYYFSRKGIYGYYDDGERFVYFAHAVVDALAHLDFAPEIIHAHDWQAGLVPALSKIILPEKNIRTVFTIHNIKYQGLIPPDMFDDFFQLSREHFGGLEWRGMINCMKSGIFHADKITTVSPSYAKEIIDPHFGEGLDPILRERENDVTGIINGVDLSEFNPQTDPFVPVPFTYSKLKKKENKLLLQERLRLPEAPDIPMYILVSRLVEQKGLPLLQHIIGEFVQENIQLVILGTGDPEFEWCFQEWARRFPEKVSAQMTFDEALARHMYAGADFLLMPSQFEPCGLSQLIAFQYKTVPIVRETGGLKDTVQPYNEMTCEGNGFSFTHYNAHDFLHVLRYSLQIYHDDVHWAQLYKNVTKTQFSWKDSAAVYTALYQSLENKVYS</sequence>
<dbReference type="EMBL" id="FNPI01000005">
    <property type="protein sequence ID" value="SDY99731.1"/>
    <property type="molecule type" value="Genomic_DNA"/>
</dbReference>
<evidence type="ECO:0000313" key="10">
    <source>
        <dbReference type="EMBL" id="SDY99731.1"/>
    </source>
</evidence>
<organism evidence="10 11">
    <name type="scientific">Evansella caseinilytica</name>
    <dbReference type="NCBI Taxonomy" id="1503961"/>
    <lineage>
        <taxon>Bacteria</taxon>
        <taxon>Bacillati</taxon>
        <taxon>Bacillota</taxon>
        <taxon>Bacilli</taxon>
        <taxon>Bacillales</taxon>
        <taxon>Bacillaceae</taxon>
        <taxon>Evansella</taxon>
    </lineage>
</organism>
<keyword evidence="6 7" id="KW-0320">Glycogen biosynthesis</keyword>
<comment type="catalytic activity">
    <reaction evidence="1 7">
        <text>[(1-&gt;4)-alpha-D-glucosyl](n) + ADP-alpha-D-glucose = [(1-&gt;4)-alpha-D-glucosyl](n+1) + ADP + H(+)</text>
        <dbReference type="Rhea" id="RHEA:18189"/>
        <dbReference type="Rhea" id="RHEA-COMP:9584"/>
        <dbReference type="Rhea" id="RHEA-COMP:9587"/>
        <dbReference type="ChEBI" id="CHEBI:15378"/>
        <dbReference type="ChEBI" id="CHEBI:15444"/>
        <dbReference type="ChEBI" id="CHEBI:57498"/>
        <dbReference type="ChEBI" id="CHEBI:456216"/>
        <dbReference type="EC" id="2.4.1.21"/>
    </reaction>
</comment>
<gene>
    <name evidence="7" type="primary">glgA</name>
    <name evidence="10" type="ORF">SAMN05421736_10528</name>
</gene>
<evidence type="ECO:0000256" key="6">
    <source>
        <dbReference type="ARBA" id="ARBA00023056"/>
    </source>
</evidence>
<evidence type="ECO:0000256" key="5">
    <source>
        <dbReference type="ARBA" id="ARBA00022679"/>
    </source>
</evidence>
<evidence type="ECO:0000256" key="3">
    <source>
        <dbReference type="ARBA" id="ARBA00010281"/>
    </source>
</evidence>
<evidence type="ECO:0000256" key="2">
    <source>
        <dbReference type="ARBA" id="ARBA00002764"/>
    </source>
</evidence>
<evidence type="ECO:0000259" key="8">
    <source>
        <dbReference type="Pfam" id="PF00534"/>
    </source>
</evidence>
<protein>
    <recommendedName>
        <fullName evidence="7">Glycogen synthase</fullName>
        <ecNumber evidence="7">2.4.1.21</ecNumber>
    </recommendedName>
    <alternativeName>
        <fullName evidence="7">Starch [bacterial glycogen] synthase</fullName>
    </alternativeName>
</protein>
<comment type="pathway">
    <text evidence="7">Glycan biosynthesis; glycogen biosynthesis.</text>
</comment>
<dbReference type="GO" id="GO:0009011">
    <property type="term" value="F:alpha-1,4-glucan glucosyltransferase (ADP-glucose donor) activity"/>
    <property type="evidence" value="ECO:0007669"/>
    <property type="project" value="UniProtKB-UniRule"/>
</dbReference>
<dbReference type="PANTHER" id="PTHR45825:SF11">
    <property type="entry name" value="ALPHA AMYLASE DOMAIN-CONTAINING PROTEIN"/>
    <property type="match status" value="1"/>
</dbReference>
<dbReference type="Proteomes" id="UP000198935">
    <property type="component" value="Unassembled WGS sequence"/>
</dbReference>
<evidence type="ECO:0000256" key="4">
    <source>
        <dbReference type="ARBA" id="ARBA00022676"/>
    </source>
</evidence>
<comment type="function">
    <text evidence="2 7">Synthesizes alpha-1,4-glucan chains using ADP-glucose.</text>
</comment>
<feature type="domain" description="Glycosyl transferase family 1" evidence="8">
    <location>
        <begin position="286"/>
        <end position="432"/>
    </location>
</feature>
<feature type="domain" description="Starch synthase catalytic" evidence="9">
    <location>
        <begin position="2"/>
        <end position="233"/>
    </location>
</feature>
<feature type="binding site" evidence="7">
    <location>
        <position position="15"/>
    </location>
    <ligand>
        <name>ADP-alpha-D-glucose</name>
        <dbReference type="ChEBI" id="CHEBI:57498"/>
    </ligand>
</feature>
<reference evidence="11" key="1">
    <citation type="submission" date="2016-10" db="EMBL/GenBank/DDBJ databases">
        <authorList>
            <person name="Varghese N."/>
            <person name="Submissions S."/>
        </authorList>
    </citation>
    <scope>NUCLEOTIDE SEQUENCE [LARGE SCALE GENOMIC DNA]</scope>
    <source>
        <strain evidence="11">SP</strain>
    </source>
</reference>
<dbReference type="InterPro" id="IPR011835">
    <property type="entry name" value="GS/SS"/>
</dbReference>
<dbReference type="OrthoDB" id="9808590at2"/>
<dbReference type="Pfam" id="PF08323">
    <property type="entry name" value="Glyco_transf_5"/>
    <property type="match status" value="1"/>
</dbReference>
<evidence type="ECO:0000313" key="11">
    <source>
        <dbReference type="Proteomes" id="UP000198935"/>
    </source>
</evidence>
<dbReference type="Pfam" id="PF00534">
    <property type="entry name" value="Glycos_transf_1"/>
    <property type="match status" value="1"/>
</dbReference>
<dbReference type="InterPro" id="IPR001296">
    <property type="entry name" value="Glyco_trans_1"/>
</dbReference>
<keyword evidence="11" id="KW-1185">Reference proteome</keyword>
<comment type="similarity">
    <text evidence="3 7">Belongs to the glycosyltransferase 1 family. Bacterial/plant glycogen synthase subfamily.</text>
</comment>
<dbReference type="SUPFAM" id="SSF53756">
    <property type="entry name" value="UDP-Glycosyltransferase/glycogen phosphorylase"/>
    <property type="match status" value="1"/>
</dbReference>
<accession>A0A1H3PF74</accession>
<dbReference type="GO" id="GO:0004373">
    <property type="term" value="F:alpha-1,4-glucan glucosyltransferase (UDP-glucose donor) activity"/>
    <property type="evidence" value="ECO:0007669"/>
    <property type="project" value="InterPro"/>
</dbReference>
<evidence type="ECO:0000259" key="9">
    <source>
        <dbReference type="Pfam" id="PF08323"/>
    </source>
</evidence>
<dbReference type="PANTHER" id="PTHR45825">
    <property type="entry name" value="GRANULE-BOUND STARCH SYNTHASE 1, CHLOROPLASTIC/AMYLOPLASTIC"/>
    <property type="match status" value="1"/>
</dbReference>
<keyword evidence="4 7" id="KW-0328">Glycosyltransferase</keyword>
<dbReference type="GO" id="GO:0005978">
    <property type="term" value="P:glycogen biosynthetic process"/>
    <property type="evidence" value="ECO:0007669"/>
    <property type="project" value="UniProtKB-UniRule"/>
</dbReference>
<evidence type="ECO:0000256" key="1">
    <source>
        <dbReference type="ARBA" id="ARBA00001478"/>
    </source>
</evidence>
<dbReference type="HAMAP" id="MF_00484">
    <property type="entry name" value="Glycogen_synth"/>
    <property type="match status" value="1"/>
</dbReference>
<dbReference type="EC" id="2.4.1.21" evidence="7"/>
<keyword evidence="5 7" id="KW-0808">Transferase</keyword>
<dbReference type="NCBIfam" id="TIGR02095">
    <property type="entry name" value="glgA"/>
    <property type="match status" value="1"/>
</dbReference>
<dbReference type="Gene3D" id="3.40.50.2000">
    <property type="entry name" value="Glycogen Phosphorylase B"/>
    <property type="match status" value="2"/>
</dbReference>
<dbReference type="AlphaFoldDB" id="A0A1H3PF74"/>
<evidence type="ECO:0000256" key="7">
    <source>
        <dbReference type="HAMAP-Rule" id="MF_00484"/>
    </source>
</evidence>
<dbReference type="NCBIfam" id="NF001898">
    <property type="entry name" value="PRK00654.1-1"/>
    <property type="match status" value="1"/>
</dbReference>